<protein>
    <recommendedName>
        <fullName evidence="10">Mevalonate kinase</fullName>
        <shortName evidence="10">MK</shortName>
        <ecNumber evidence="10">2.7.1.36</ecNumber>
    </recommendedName>
</protein>
<keyword evidence="5 10" id="KW-0418">Kinase</keyword>
<keyword evidence="10" id="KW-0752">Steroid biosynthesis</keyword>
<dbReference type="GeneID" id="105362255"/>
<comment type="similarity">
    <text evidence="10">Belongs to the GHMP kinase family. Mevalonate kinase subfamily.</text>
</comment>
<dbReference type="AlphaFoldDB" id="A0AAJ6YH35"/>
<reference evidence="13" key="1">
    <citation type="submission" date="2025-08" db="UniProtKB">
        <authorList>
            <consortium name="RefSeq"/>
        </authorList>
    </citation>
    <scope>IDENTIFICATION</scope>
</reference>
<sequence>MISFKISTPGKVILFGEHAVVFGKTAVAASLNRRTTLELVEFPSEDTWIRLEMQKLQVVKKISVKQVQESLLGKDFPKLCDDGHEKFYQRIQEFVETIGFENQRQKVSLECFFYALLQIVQYENLKLNPFRVTIDTELPIGAGVGSSAAFSVCLIAGFLHWSQLQRNINSPPEFDTSSLENISRYALNCEKIMHGTPSGIDNSICTFGSVIEFRKGETPTFIPLGLKSIRILLVDTKVDRSTKQLVNKLAGLTNKYPQIFHKVLDTIDEISRRVIHVVKGFQDSAENDQLIEAYKELSVLVNMNQGLLSTCQVSHSSLDLICMTANNYGFSAKLTGAGGGGFAYILIPPNASDVNVQDLSSELIKNGFSVIKTNLGGSGVEIHDAGIRSQD</sequence>
<dbReference type="Pfam" id="PF00288">
    <property type="entry name" value="GHMP_kinases_N"/>
    <property type="match status" value="1"/>
</dbReference>
<comment type="catalytic activity">
    <reaction evidence="10">
        <text>(R)-mevalonate + ATP = (R)-5-phosphomevalonate + ADP + H(+)</text>
        <dbReference type="Rhea" id="RHEA:17065"/>
        <dbReference type="ChEBI" id="CHEBI:15378"/>
        <dbReference type="ChEBI" id="CHEBI:30616"/>
        <dbReference type="ChEBI" id="CHEBI:36464"/>
        <dbReference type="ChEBI" id="CHEBI:58146"/>
        <dbReference type="ChEBI" id="CHEBI:456216"/>
        <dbReference type="EC" id="2.7.1.36"/>
    </reaction>
</comment>
<dbReference type="PRINTS" id="PR00959">
    <property type="entry name" value="MEVGALKINASE"/>
</dbReference>
<dbReference type="InterPro" id="IPR020568">
    <property type="entry name" value="Ribosomal_Su5_D2-typ_SF"/>
</dbReference>
<evidence type="ECO:0000256" key="4">
    <source>
        <dbReference type="ARBA" id="ARBA00022741"/>
    </source>
</evidence>
<dbReference type="PANTHER" id="PTHR43290:SF2">
    <property type="entry name" value="MEVALONATE KINASE"/>
    <property type="match status" value="1"/>
</dbReference>
<keyword evidence="2 10" id="KW-0444">Lipid biosynthesis</keyword>
<evidence type="ECO:0000313" key="12">
    <source>
        <dbReference type="Proteomes" id="UP000695007"/>
    </source>
</evidence>
<organism evidence="12 13">
    <name type="scientific">Ceratosolen solmsi marchali</name>
    <dbReference type="NCBI Taxonomy" id="326594"/>
    <lineage>
        <taxon>Eukaryota</taxon>
        <taxon>Metazoa</taxon>
        <taxon>Ecdysozoa</taxon>
        <taxon>Arthropoda</taxon>
        <taxon>Hexapoda</taxon>
        <taxon>Insecta</taxon>
        <taxon>Pterygota</taxon>
        <taxon>Neoptera</taxon>
        <taxon>Endopterygota</taxon>
        <taxon>Hymenoptera</taxon>
        <taxon>Apocrita</taxon>
        <taxon>Proctotrupomorpha</taxon>
        <taxon>Chalcidoidea</taxon>
        <taxon>Agaonidae</taxon>
        <taxon>Agaoninae</taxon>
        <taxon>Ceratosolen</taxon>
    </lineage>
</organism>
<dbReference type="KEGG" id="csol:105362255"/>
<comment type="subcellular location">
    <subcellularLocation>
        <location evidence="10">Cytoplasm</location>
    </subcellularLocation>
</comment>
<dbReference type="GO" id="GO:0019287">
    <property type="term" value="P:isopentenyl diphosphate biosynthetic process, mevalonate pathway"/>
    <property type="evidence" value="ECO:0007669"/>
    <property type="project" value="TreeGrafter"/>
</dbReference>
<evidence type="ECO:0000256" key="5">
    <source>
        <dbReference type="ARBA" id="ARBA00022777"/>
    </source>
</evidence>
<evidence type="ECO:0000256" key="7">
    <source>
        <dbReference type="ARBA" id="ARBA00022842"/>
    </source>
</evidence>
<dbReference type="GO" id="GO:0005829">
    <property type="term" value="C:cytosol"/>
    <property type="evidence" value="ECO:0007669"/>
    <property type="project" value="TreeGrafter"/>
</dbReference>
<dbReference type="GO" id="GO:0006695">
    <property type="term" value="P:cholesterol biosynthetic process"/>
    <property type="evidence" value="ECO:0007669"/>
    <property type="project" value="TreeGrafter"/>
</dbReference>
<keyword evidence="10" id="KW-1207">Sterol metabolism</keyword>
<keyword evidence="4 10" id="KW-0547">Nucleotide-binding</keyword>
<keyword evidence="3 10" id="KW-0808">Transferase</keyword>
<dbReference type="SUPFAM" id="SSF54211">
    <property type="entry name" value="Ribosomal protein S5 domain 2-like"/>
    <property type="match status" value="1"/>
</dbReference>
<evidence type="ECO:0000256" key="1">
    <source>
        <dbReference type="ARBA" id="ARBA00022490"/>
    </source>
</evidence>
<dbReference type="Proteomes" id="UP000695007">
    <property type="component" value="Unplaced"/>
</dbReference>
<dbReference type="InterPro" id="IPR014721">
    <property type="entry name" value="Ribsml_uS5_D2-typ_fold_subgr"/>
</dbReference>
<keyword evidence="10" id="KW-0756">Sterol biosynthesis</keyword>
<keyword evidence="1 10" id="KW-0963">Cytoplasm</keyword>
<dbReference type="Gene3D" id="3.30.70.890">
    <property type="entry name" value="GHMP kinase, C-terminal domain"/>
    <property type="match status" value="1"/>
</dbReference>
<dbReference type="EC" id="2.7.1.36" evidence="10"/>
<keyword evidence="12" id="KW-1185">Reference proteome</keyword>
<keyword evidence="6 10" id="KW-0067">ATP-binding</keyword>
<dbReference type="SUPFAM" id="SSF55060">
    <property type="entry name" value="GHMP Kinase, C-terminal domain"/>
    <property type="match status" value="1"/>
</dbReference>
<comment type="pathway">
    <text evidence="9 10">Isoprenoid biosynthesis; isopentenyl diphosphate biosynthesis via mevalonate pathway; isopentenyl diphosphate from (R)-mevalonate: step 1/3.</text>
</comment>
<evidence type="ECO:0000313" key="13">
    <source>
        <dbReference type="RefSeq" id="XP_011497951.1"/>
    </source>
</evidence>
<evidence type="ECO:0000256" key="8">
    <source>
        <dbReference type="ARBA" id="ARBA00023098"/>
    </source>
</evidence>
<evidence type="ECO:0000256" key="9">
    <source>
        <dbReference type="ARBA" id="ARBA00029438"/>
    </source>
</evidence>
<dbReference type="RefSeq" id="XP_011497951.1">
    <property type="nucleotide sequence ID" value="XM_011499649.1"/>
</dbReference>
<dbReference type="InterPro" id="IPR006205">
    <property type="entry name" value="Mev_gal_kin"/>
</dbReference>
<dbReference type="GO" id="GO:0004496">
    <property type="term" value="F:mevalonate kinase activity"/>
    <property type="evidence" value="ECO:0007669"/>
    <property type="project" value="UniProtKB-EC"/>
</dbReference>
<keyword evidence="10" id="KW-0753">Steroid metabolism</keyword>
<name>A0AAJ6YH35_9HYME</name>
<dbReference type="PANTHER" id="PTHR43290">
    <property type="entry name" value="MEVALONATE KINASE"/>
    <property type="match status" value="1"/>
</dbReference>
<evidence type="ECO:0000256" key="3">
    <source>
        <dbReference type="ARBA" id="ARBA00022679"/>
    </source>
</evidence>
<gene>
    <name evidence="13" type="primary">LOC105362255</name>
</gene>
<dbReference type="InterPro" id="IPR006204">
    <property type="entry name" value="GHMP_kinase_N_dom"/>
</dbReference>
<dbReference type="GO" id="GO:0005524">
    <property type="term" value="F:ATP binding"/>
    <property type="evidence" value="ECO:0007669"/>
    <property type="project" value="UniProtKB-KW"/>
</dbReference>
<evidence type="ECO:0000256" key="2">
    <source>
        <dbReference type="ARBA" id="ARBA00022516"/>
    </source>
</evidence>
<evidence type="ECO:0000256" key="10">
    <source>
        <dbReference type="RuleBase" id="RU363087"/>
    </source>
</evidence>
<dbReference type="NCBIfam" id="TIGR00549">
    <property type="entry name" value="mevalon_kin"/>
    <property type="match status" value="1"/>
</dbReference>
<proteinExistence type="inferred from homology"/>
<dbReference type="Gene3D" id="3.30.230.10">
    <property type="match status" value="1"/>
</dbReference>
<dbReference type="InterPro" id="IPR036554">
    <property type="entry name" value="GHMP_kinase_C_sf"/>
</dbReference>
<keyword evidence="7" id="KW-0460">Magnesium</keyword>
<feature type="domain" description="GHMP kinase N-terminal" evidence="11">
    <location>
        <begin position="124"/>
        <end position="208"/>
    </location>
</feature>
<evidence type="ECO:0000256" key="6">
    <source>
        <dbReference type="ARBA" id="ARBA00022840"/>
    </source>
</evidence>
<accession>A0AAJ6YH35</accession>
<evidence type="ECO:0000259" key="11">
    <source>
        <dbReference type="Pfam" id="PF00288"/>
    </source>
</evidence>
<keyword evidence="8 10" id="KW-0443">Lipid metabolism</keyword>